<dbReference type="EnsemblMetazoa" id="SMAR000327-RA">
    <property type="protein sequence ID" value="SMAR000327-PA"/>
    <property type="gene ID" value="SMAR000327"/>
</dbReference>
<reference evidence="2" key="2">
    <citation type="submission" date="2015-02" db="UniProtKB">
        <authorList>
            <consortium name="EnsemblMetazoa"/>
        </authorList>
    </citation>
    <scope>IDENTIFICATION</scope>
</reference>
<dbReference type="Proteomes" id="UP000014500">
    <property type="component" value="Unassembled WGS sequence"/>
</dbReference>
<proteinExistence type="predicted"/>
<evidence type="ECO:0000313" key="3">
    <source>
        <dbReference type="Proteomes" id="UP000014500"/>
    </source>
</evidence>
<accession>T1IHL1</accession>
<name>T1IHL1_STRMM</name>
<keyword evidence="3" id="KW-1185">Reference proteome</keyword>
<keyword evidence="1" id="KW-1133">Transmembrane helix</keyword>
<feature type="transmembrane region" description="Helical" evidence="1">
    <location>
        <begin position="55"/>
        <end position="74"/>
    </location>
</feature>
<keyword evidence="1" id="KW-0812">Transmembrane</keyword>
<dbReference type="EMBL" id="JH429928">
    <property type="status" value="NOT_ANNOTATED_CDS"/>
    <property type="molecule type" value="Genomic_DNA"/>
</dbReference>
<evidence type="ECO:0000256" key="1">
    <source>
        <dbReference type="SAM" id="Phobius"/>
    </source>
</evidence>
<sequence>MYHPRRINLSEQSWHIIDELGFRVILTGICAHIPTRFIPIGFPVWSVGRRDIHRLVIPCGWILLHSLIALLTLGPPVLQAVQLLAISSTLMVTVPIGS</sequence>
<evidence type="ECO:0000313" key="2">
    <source>
        <dbReference type="EnsemblMetazoa" id="SMAR000327-PA"/>
    </source>
</evidence>
<dbReference type="AlphaFoldDB" id="T1IHL1"/>
<dbReference type="HOGENOM" id="CLU_2336247_0_0_1"/>
<protein>
    <submittedName>
        <fullName evidence="2">Uncharacterized protein</fullName>
    </submittedName>
</protein>
<organism evidence="2 3">
    <name type="scientific">Strigamia maritima</name>
    <name type="common">European centipede</name>
    <name type="synonym">Geophilus maritimus</name>
    <dbReference type="NCBI Taxonomy" id="126957"/>
    <lineage>
        <taxon>Eukaryota</taxon>
        <taxon>Metazoa</taxon>
        <taxon>Ecdysozoa</taxon>
        <taxon>Arthropoda</taxon>
        <taxon>Myriapoda</taxon>
        <taxon>Chilopoda</taxon>
        <taxon>Pleurostigmophora</taxon>
        <taxon>Geophilomorpha</taxon>
        <taxon>Linotaeniidae</taxon>
        <taxon>Strigamia</taxon>
    </lineage>
</organism>
<reference evidence="3" key="1">
    <citation type="submission" date="2011-05" db="EMBL/GenBank/DDBJ databases">
        <authorList>
            <person name="Richards S.R."/>
            <person name="Qu J."/>
            <person name="Jiang H."/>
            <person name="Jhangiani S.N."/>
            <person name="Agravi P."/>
            <person name="Goodspeed R."/>
            <person name="Gross S."/>
            <person name="Mandapat C."/>
            <person name="Jackson L."/>
            <person name="Mathew T."/>
            <person name="Pu L."/>
            <person name="Thornton R."/>
            <person name="Saada N."/>
            <person name="Wilczek-Boney K.B."/>
            <person name="Lee S."/>
            <person name="Kovar C."/>
            <person name="Wu Y."/>
            <person name="Scherer S.E."/>
            <person name="Worley K.C."/>
            <person name="Muzny D.M."/>
            <person name="Gibbs R."/>
        </authorList>
    </citation>
    <scope>NUCLEOTIDE SEQUENCE</scope>
    <source>
        <strain evidence="3">Brora</strain>
    </source>
</reference>
<keyword evidence="1" id="KW-0472">Membrane</keyword>